<dbReference type="RefSeq" id="WP_161054336.1">
    <property type="nucleotide sequence ID" value="NZ_WWCT01000004.1"/>
</dbReference>
<keyword evidence="1" id="KW-0472">Membrane</keyword>
<keyword evidence="1" id="KW-0812">Transmembrane</keyword>
<evidence type="ECO:0000313" key="2">
    <source>
        <dbReference type="EMBL" id="MYN26308.1"/>
    </source>
</evidence>
<protein>
    <recommendedName>
        <fullName evidence="4">Peptidase MA-like domain-containing protein</fullName>
    </recommendedName>
</protein>
<name>A0ABW9VXI1_9BURK</name>
<evidence type="ECO:0000256" key="1">
    <source>
        <dbReference type="SAM" id="Phobius"/>
    </source>
</evidence>
<proteinExistence type="predicted"/>
<evidence type="ECO:0000313" key="3">
    <source>
        <dbReference type="Proteomes" id="UP000642144"/>
    </source>
</evidence>
<comment type="caution">
    <text evidence="2">The sequence shown here is derived from an EMBL/GenBank/DDBJ whole genome shotgun (WGS) entry which is preliminary data.</text>
</comment>
<keyword evidence="1" id="KW-1133">Transmembrane helix</keyword>
<keyword evidence="3" id="KW-1185">Reference proteome</keyword>
<reference evidence="2 3" key="1">
    <citation type="submission" date="2019-12" db="EMBL/GenBank/DDBJ databases">
        <title>Novel species isolated from a subtropical stream in China.</title>
        <authorList>
            <person name="Lu H."/>
        </authorList>
    </citation>
    <scope>NUCLEOTIDE SEQUENCE [LARGE SCALE GENOMIC DNA]</scope>
    <source>
        <strain evidence="2 3">CY42W</strain>
    </source>
</reference>
<evidence type="ECO:0008006" key="4">
    <source>
        <dbReference type="Google" id="ProtNLM"/>
    </source>
</evidence>
<dbReference type="EMBL" id="WWCT01000004">
    <property type="protein sequence ID" value="MYN26308.1"/>
    <property type="molecule type" value="Genomic_DNA"/>
</dbReference>
<accession>A0ABW9VXI1</accession>
<gene>
    <name evidence="2" type="ORF">GTP69_07810</name>
</gene>
<sequence length="254" mass="29084">MKYVLKLLKYLVLASVTILVAYVGMTTFPEPMFDHHVVYRNYEIWSDQSIPPQISNVLDDVNRRLVRSELQGENKKFKIFFCNASWRLWLYGQHFSDQVGADADTAVTRNIYVRASDIASNHILPPGGGDLADAAQRPLSYFIAHEAAHIIVARQFGRLVSFRYPEWLMEGYADYVGKGGDFDFDENYRLFRIHSPQMDFQQSGLYRGFHLRVAVLLDKQGWTAKQIFEHPPSDNAMNALLTKFATSPKSADSH</sequence>
<dbReference type="Proteomes" id="UP000642144">
    <property type="component" value="Unassembled WGS sequence"/>
</dbReference>
<organism evidence="2 3">
    <name type="scientific">Duganella levis</name>
    <dbReference type="NCBI Taxonomy" id="2692169"/>
    <lineage>
        <taxon>Bacteria</taxon>
        <taxon>Pseudomonadati</taxon>
        <taxon>Pseudomonadota</taxon>
        <taxon>Betaproteobacteria</taxon>
        <taxon>Burkholderiales</taxon>
        <taxon>Oxalobacteraceae</taxon>
        <taxon>Telluria group</taxon>
        <taxon>Duganella</taxon>
    </lineage>
</organism>
<feature type="transmembrane region" description="Helical" evidence="1">
    <location>
        <begin position="7"/>
        <end position="25"/>
    </location>
</feature>